<name>A0ABU4SK80_9GAMM</name>
<gene>
    <name evidence="1" type="ORF">FE394_07555</name>
</gene>
<organism evidence="1 2">
    <name type="scientific">Xenorhabdus littoralis</name>
    <dbReference type="NCBI Taxonomy" id="2582835"/>
    <lineage>
        <taxon>Bacteria</taxon>
        <taxon>Pseudomonadati</taxon>
        <taxon>Pseudomonadota</taxon>
        <taxon>Gammaproteobacteria</taxon>
        <taxon>Enterobacterales</taxon>
        <taxon>Morganellaceae</taxon>
        <taxon>Xenorhabdus</taxon>
    </lineage>
</organism>
<evidence type="ECO:0000313" key="1">
    <source>
        <dbReference type="EMBL" id="MDX7999056.1"/>
    </source>
</evidence>
<sequence>MTEKSSVEKDSVLLAEEKFKLRNLLTESMRGKIDEETINNTEKNLSQNYEYVYAASATVVSFGFYSSYKIYIDGSKHFEGDAYGFHAPGYGKYVGRLHTNNIEKVFNECTHFLSAATTVTLMVGFSTSTFITDIYGRFDGIGFGSVGGASTGTGNWY</sequence>
<keyword evidence="2" id="KW-1185">Reference proteome</keyword>
<dbReference type="InterPro" id="IPR008810">
    <property type="entry name" value="R_equi_Vir"/>
</dbReference>
<comment type="caution">
    <text evidence="1">The sequence shown here is derived from an EMBL/GenBank/DDBJ whole genome shotgun (WGS) entry which is preliminary data.</text>
</comment>
<dbReference type="RefSeq" id="WP_319925789.1">
    <property type="nucleotide sequence ID" value="NZ_VCDP01000025.1"/>
</dbReference>
<accession>A0ABU4SK80</accession>
<dbReference type="Proteomes" id="UP001271640">
    <property type="component" value="Unassembled WGS sequence"/>
</dbReference>
<evidence type="ECO:0000313" key="2">
    <source>
        <dbReference type="Proteomes" id="UP001271640"/>
    </source>
</evidence>
<reference evidence="2" key="1">
    <citation type="journal article" date="2024" name="Toxins">
        <title>Genome Sequence Analysis of Native Xenorhabdus Strains Isolated from Entomopathogenic Nematodes in Argentina.</title>
        <authorList>
            <person name="Palma L."/>
            <person name="Frizzo L."/>
            <person name="Kaiser S."/>
            <person name="Berry C."/>
            <person name="Caballero P."/>
            <person name="Bode H.B."/>
            <person name="Del Valle E.E."/>
        </authorList>
    </citation>
    <scope>NUCLEOTIDE SEQUENCE [LARGE SCALE GENOMIC DNA]</scope>
    <source>
        <strain evidence="2">Reich</strain>
    </source>
</reference>
<dbReference type="InterPro" id="IPR038625">
    <property type="entry name" value="R_equi_Vir_sf"/>
</dbReference>
<proteinExistence type="predicted"/>
<dbReference type="Pfam" id="PF05526">
    <property type="entry name" value="R_equi_Vir"/>
    <property type="match status" value="1"/>
</dbReference>
<dbReference type="EMBL" id="VCDP01000025">
    <property type="protein sequence ID" value="MDX7999056.1"/>
    <property type="molecule type" value="Genomic_DNA"/>
</dbReference>
<protein>
    <submittedName>
        <fullName evidence="1">VapA/VapB family virulence-associated protein</fullName>
    </submittedName>
</protein>
<dbReference type="Gene3D" id="2.40.128.480">
    <property type="entry name" value="Rhodococcus equi virulence-associated protein"/>
    <property type="match status" value="1"/>
</dbReference>